<dbReference type="Pfam" id="PF13192">
    <property type="entry name" value="Thioredoxin_3"/>
    <property type="match status" value="1"/>
</dbReference>
<accession>A0A7D3XIT5</accession>
<evidence type="ECO:0000313" key="3">
    <source>
        <dbReference type="Proteomes" id="UP000500961"/>
    </source>
</evidence>
<organism evidence="2 3">
    <name type="scientific">Tenuifilum thalassicum</name>
    <dbReference type="NCBI Taxonomy" id="2590900"/>
    <lineage>
        <taxon>Bacteria</taxon>
        <taxon>Pseudomonadati</taxon>
        <taxon>Bacteroidota</taxon>
        <taxon>Bacteroidia</taxon>
        <taxon>Bacteroidales</taxon>
        <taxon>Tenuifilaceae</taxon>
        <taxon>Tenuifilum</taxon>
    </lineage>
</organism>
<gene>
    <name evidence="2" type="ORF">FHG85_04990</name>
</gene>
<evidence type="ECO:0000313" key="2">
    <source>
        <dbReference type="EMBL" id="QKG81217.1"/>
    </source>
</evidence>
<keyword evidence="3" id="KW-1185">Reference proteome</keyword>
<dbReference type="EMBL" id="CP041345">
    <property type="protein sequence ID" value="QKG81217.1"/>
    <property type="molecule type" value="Genomic_DNA"/>
</dbReference>
<proteinExistence type="predicted"/>
<reference evidence="2 3" key="1">
    <citation type="submission" date="2019-07" db="EMBL/GenBank/DDBJ databases">
        <title>Thalassofilum flectens gen. nov., sp. nov., a novel moderate thermophilic anaerobe from a shallow sea hot spring in Kunashir Island (Russia), representing a new family in the order Bacteroidales, and proposal of Thalassofilacea fam. nov.</title>
        <authorList>
            <person name="Kochetkova T.V."/>
            <person name="Podosokorskaya O.A."/>
            <person name="Novikov A."/>
            <person name="Elcheninov A.G."/>
            <person name="Toshchakov S.V."/>
            <person name="Kublanov I.V."/>
        </authorList>
    </citation>
    <scope>NUCLEOTIDE SEQUENCE [LARGE SCALE GENOMIC DNA]</scope>
    <source>
        <strain evidence="2 3">38-H</strain>
    </source>
</reference>
<dbReference type="Proteomes" id="UP000500961">
    <property type="component" value="Chromosome"/>
</dbReference>
<dbReference type="InterPro" id="IPR012336">
    <property type="entry name" value="Thioredoxin-like_fold"/>
</dbReference>
<feature type="domain" description="Thioredoxin-like fold" evidence="1">
    <location>
        <begin position="4"/>
        <end position="73"/>
    </location>
</feature>
<evidence type="ECO:0000259" key="1">
    <source>
        <dbReference type="Pfam" id="PF13192"/>
    </source>
</evidence>
<dbReference type="CDD" id="cd02947">
    <property type="entry name" value="TRX_family"/>
    <property type="match status" value="1"/>
</dbReference>
<dbReference type="KEGG" id="ttz:FHG85_04990"/>
<dbReference type="Gene3D" id="3.40.30.10">
    <property type="entry name" value="Glutaredoxin"/>
    <property type="match status" value="1"/>
</dbReference>
<dbReference type="SUPFAM" id="SSF52833">
    <property type="entry name" value="Thioredoxin-like"/>
    <property type="match status" value="1"/>
</dbReference>
<dbReference type="AlphaFoldDB" id="A0A7D3XIT5"/>
<sequence>MFYTLTCPNCKVLEQMINSVLPNYSSRFEFKRVLAGSPMGYIRTLKLGIHSVPTLLIDGKIEFRGVPTREQLIDKLNNYTKSINYERN</sequence>
<dbReference type="InterPro" id="IPR036249">
    <property type="entry name" value="Thioredoxin-like_sf"/>
</dbReference>
<protein>
    <submittedName>
        <fullName evidence="2">Thioredoxin family protein</fullName>
    </submittedName>
</protein>
<name>A0A7D3XIT5_9BACT</name>